<organism evidence="3 4">
    <name type="scientific">Bifidobacterium animalis subsp. lactis CNCM I-2494</name>
    <dbReference type="NCBI Taxonomy" id="1042403"/>
    <lineage>
        <taxon>Bacteria</taxon>
        <taxon>Bacillati</taxon>
        <taxon>Actinomycetota</taxon>
        <taxon>Actinomycetes</taxon>
        <taxon>Bifidobacteriales</taxon>
        <taxon>Bifidobacteriaceae</taxon>
        <taxon>Bifidobacterium</taxon>
    </lineage>
</organism>
<feature type="compositionally biased region" description="Polar residues" evidence="1">
    <location>
        <begin position="12"/>
        <end position="30"/>
    </location>
</feature>
<dbReference type="EMBL" id="CP002915">
    <property type="protein sequence ID" value="AEK30122.1"/>
    <property type="molecule type" value="Genomic_DNA"/>
</dbReference>
<sequence length="340" mass="35256">MSADDESADNVGETSAQMTAAPESVTQSTTDDQDEVHGTVVPPSFPPHHEETDPASDSEDTDAKQRPSKSARGGARRHLPMHITTIVLGIIVILIAGLYLYANGNISGTPRAAAMSDCRSSVSHANSARSLLTTAVGDAKTYRASHVTDMSDEQLRNLTSYLDQSAQQPSVPSCSIIANDGVLQTNAVNAKKLAHNATTLTRDLLLATTGVLPQELQGDEQTGDPSYSPSETQMPTESPQPPTSPSTDSSTHGTTSDDAKSHNDSGTANELASPSAQPSNTSRTSPEPSPSPSASMSTSSEDAGTGKRKQKESGSSASSQSEGNGSNTTKSNGTKSGNVM</sequence>
<evidence type="ECO:0000256" key="1">
    <source>
        <dbReference type="SAM" id="MobiDB-lite"/>
    </source>
</evidence>
<reference evidence="3 4" key="1">
    <citation type="journal article" date="2011" name="J. Bacteriol.">
        <title>Genome Sequence of the Probiotic Strain Bifidobacterium animalis subsp. lactis CNCM I-2494.</title>
        <authorList>
            <person name="Chervaux C."/>
            <person name="Grimaldi C."/>
            <person name="Bolotin A."/>
            <person name="Quinquis B."/>
            <person name="Legrain-Raspaud S."/>
            <person name="van Hylckama Vlieg J.E."/>
            <person name="Denariaz G."/>
            <person name="Smokvina T."/>
        </authorList>
    </citation>
    <scope>NUCLEOTIDE SEQUENCE [LARGE SCALE GENOMIC DNA]</scope>
    <source>
        <strain evidence="3 4">CNCM I-2494</strain>
    </source>
</reference>
<keyword evidence="2" id="KW-1133">Transmembrane helix</keyword>
<dbReference type="Proteomes" id="UP000008394">
    <property type="component" value="Chromosome"/>
</dbReference>
<feature type="compositionally biased region" description="Polar residues" evidence="1">
    <location>
        <begin position="328"/>
        <end position="340"/>
    </location>
</feature>
<feature type="region of interest" description="Disordered" evidence="1">
    <location>
        <begin position="215"/>
        <end position="340"/>
    </location>
</feature>
<dbReference type="KEGG" id="bnm:BALAC2494_00468"/>
<name>A0A806FUW4_BIFAN</name>
<feature type="transmembrane region" description="Helical" evidence="2">
    <location>
        <begin position="79"/>
        <end position="102"/>
    </location>
</feature>
<accession>A0A806FUW4</accession>
<dbReference type="GeneID" id="29695543"/>
<feature type="compositionally biased region" description="Low complexity" evidence="1">
    <location>
        <begin position="313"/>
        <end position="327"/>
    </location>
</feature>
<dbReference type="RefSeq" id="WP_004218157.1">
    <property type="nucleotide sequence ID" value="NC_017215.1"/>
</dbReference>
<feature type="compositionally biased region" description="Polar residues" evidence="1">
    <location>
        <begin position="264"/>
        <end position="277"/>
    </location>
</feature>
<keyword evidence="2" id="KW-0812">Transmembrane</keyword>
<feature type="compositionally biased region" description="Low complexity" evidence="1">
    <location>
        <begin position="245"/>
        <end position="254"/>
    </location>
</feature>
<keyword evidence="2" id="KW-0472">Membrane</keyword>
<gene>
    <name evidence="3" type="ORF">BALAC2494_00468</name>
</gene>
<feature type="compositionally biased region" description="Polar residues" evidence="1">
    <location>
        <begin position="223"/>
        <end position="234"/>
    </location>
</feature>
<dbReference type="AlphaFoldDB" id="A0A806FUW4"/>
<protein>
    <submittedName>
        <fullName evidence="3">Uncharacterized protein</fullName>
    </submittedName>
</protein>
<evidence type="ECO:0000313" key="3">
    <source>
        <dbReference type="EMBL" id="AEK30122.1"/>
    </source>
</evidence>
<evidence type="ECO:0000256" key="2">
    <source>
        <dbReference type="SAM" id="Phobius"/>
    </source>
</evidence>
<feature type="compositionally biased region" description="Basic residues" evidence="1">
    <location>
        <begin position="66"/>
        <end position="76"/>
    </location>
</feature>
<feature type="region of interest" description="Disordered" evidence="1">
    <location>
        <begin position="1"/>
        <end position="76"/>
    </location>
</feature>
<feature type="compositionally biased region" description="Low complexity" evidence="1">
    <location>
        <begin position="278"/>
        <end position="300"/>
    </location>
</feature>
<proteinExistence type="predicted"/>
<evidence type="ECO:0000313" key="4">
    <source>
        <dbReference type="Proteomes" id="UP000008394"/>
    </source>
</evidence>